<name>A0ABR3FNM1_9AGAR</name>
<dbReference type="InterPro" id="IPR013094">
    <property type="entry name" value="AB_hydrolase_3"/>
</dbReference>
<sequence length="342" mass="38024">MAEYSHLSEIDPELAPLLSSIPPFVFDENTSIEMVRQGYQYFTTQVLQRNWEPLLPESSEYTVNDHQIDVGEGATVLARHIAPTSRKGEEDTFPLLFWVHGGGFIMGDVVMDDSKLRIASVKLRISIVNCEYRLAPEYPFPAAVNDLTAALKYVASNPRTFSASLKKGFVIGGASSGGNLAAVLAFLARDDDFYKDKPLTGQMLHVPTVCHHQAYPDRHKSSLLSLEQNKDAPQITKDMLVRFAELYKGSPTDPRVSPLLLPTHRGLPPAFVQVCGLDPLRDEGLLYEKVLKEAGVPTKLEVYPGVSHGFENPFFHIRQAAKLREDFHLGLQWLLDGAQPIA</sequence>
<evidence type="ECO:0000313" key="4">
    <source>
        <dbReference type="Proteomes" id="UP001465976"/>
    </source>
</evidence>
<dbReference type="InterPro" id="IPR050300">
    <property type="entry name" value="GDXG_lipolytic_enzyme"/>
</dbReference>
<comment type="caution">
    <text evidence="3">The sequence shown here is derived from an EMBL/GenBank/DDBJ whole genome shotgun (WGS) entry which is preliminary data.</text>
</comment>
<keyword evidence="1" id="KW-0378">Hydrolase</keyword>
<reference evidence="3 4" key="1">
    <citation type="submission" date="2024-02" db="EMBL/GenBank/DDBJ databases">
        <title>A draft genome for the cacao thread blight pathogen Marasmius crinis-equi.</title>
        <authorList>
            <person name="Cohen S.P."/>
            <person name="Baruah I.K."/>
            <person name="Amoako-Attah I."/>
            <person name="Bukari Y."/>
            <person name="Meinhardt L.W."/>
            <person name="Bailey B.A."/>
        </authorList>
    </citation>
    <scope>NUCLEOTIDE SEQUENCE [LARGE SCALE GENOMIC DNA]</scope>
    <source>
        <strain evidence="3 4">GH-76</strain>
    </source>
</reference>
<evidence type="ECO:0000256" key="1">
    <source>
        <dbReference type="ARBA" id="ARBA00022801"/>
    </source>
</evidence>
<dbReference type="Proteomes" id="UP001465976">
    <property type="component" value="Unassembled WGS sequence"/>
</dbReference>
<dbReference type="Gene3D" id="3.40.50.1820">
    <property type="entry name" value="alpha/beta hydrolase"/>
    <property type="match status" value="1"/>
</dbReference>
<evidence type="ECO:0000259" key="2">
    <source>
        <dbReference type="Pfam" id="PF07859"/>
    </source>
</evidence>
<gene>
    <name evidence="3" type="ORF">V5O48_004960</name>
</gene>
<dbReference type="PANTHER" id="PTHR48081">
    <property type="entry name" value="AB HYDROLASE SUPERFAMILY PROTEIN C4A8.06C"/>
    <property type="match status" value="1"/>
</dbReference>
<dbReference type="InterPro" id="IPR029058">
    <property type="entry name" value="AB_hydrolase_fold"/>
</dbReference>
<organism evidence="3 4">
    <name type="scientific">Marasmius crinis-equi</name>
    <dbReference type="NCBI Taxonomy" id="585013"/>
    <lineage>
        <taxon>Eukaryota</taxon>
        <taxon>Fungi</taxon>
        <taxon>Dikarya</taxon>
        <taxon>Basidiomycota</taxon>
        <taxon>Agaricomycotina</taxon>
        <taxon>Agaricomycetes</taxon>
        <taxon>Agaricomycetidae</taxon>
        <taxon>Agaricales</taxon>
        <taxon>Marasmiineae</taxon>
        <taxon>Marasmiaceae</taxon>
        <taxon>Marasmius</taxon>
    </lineage>
</organism>
<dbReference type="PANTHER" id="PTHR48081:SF8">
    <property type="entry name" value="ALPHA_BETA HYDROLASE FOLD-3 DOMAIN-CONTAINING PROTEIN-RELATED"/>
    <property type="match status" value="1"/>
</dbReference>
<proteinExistence type="predicted"/>
<dbReference type="EMBL" id="JBAHYK010000183">
    <property type="protein sequence ID" value="KAL0577026.1"/>
    <property type="molecule type" value="Genomic_DNA"/>
</dbReference>
<keyword evidence="4" id="KW-1185">Reference proteome</keyword>
<dbReference type="SUPFAM" id="SSF53474">
    <property type="entry name" value="alpha/beta-Hydrolases"/>
    <property type="match status" value="1"/>
</dbReference>
<protein>
    <recommendedName>
        <fullName evidence="2">Alpha/beta hydrolase fold-3 domain-containing protein</fullName>
    </recommendedName>
</protein>
<dbReference type="Pfam" id="PF07859">
    <property type="entry name" value="Abhydrolase_3"/>
    <property type="match status" value="1"/>
</dbReference>
<evidence type="ECO:0000313" key="3">
    <source>
        <dbReference type="EMBL" id="KAL0577026.1"/>
    </source>
</evidence>
<feature type="domain" description="Alpha/beta hydrolase fold-3" evidence="2">
    <location>
        <begin position="96"/>
        <end position="311"/>
    </location>
</feature>
<accession>A0ABR3FNM1</accession>